<reference evidence="1 2" key="1">
    <citation type="journal article" date="2013" name="PLoS Genet.">
        <title>Distinctive expansion of potential virulence genes in the genome of the oomycete fish pathogen Saprolegnia parasitica.</title>
        <authorList>
            <person name="Jiang R.H."/>
            <person name="de Bruijn I."/>
            <person name="Haas B.J."/>
            <person name="Belmonte R."/>
            <person name="Lobach L."/>
            <person name="Christie J."/>
            <person name="van den Ackerveken G."/>
            <person name="Bottin A."/>
            <person name="Bulone V."/>
            <person name="Diaz-Moreno S.M."/>
            <person name="Dumas B."/>
            <person name="Fan L."/>
            <person name="Gaulin E."/>
            <person name="Govers F."/>
            <person name="Grenville-Briggs L.J."/>
            <person name="Horner N.R."/>
            <person name="Levin J.Z."/>
            <person name="Mammella M."/>
            <person name="Meijer H.J."/>
            <person name="Morris P."/>
            <person name="Nusbaum C."/>
            <person name="Oome S."/>
            <person name="Phillips A.J."/>
            <person name="van Rooyen D."/>
            <person name="Rzeszutek E."/>
            <person name="Saraiva M."/>
            <person name="Secombes C.J."/>
            <person name="Seidl M.F."/>
            <person name="Snel B."/>
            <person name="Stassen J.H."/>
            <person name="Sykes S."/>
            <person name="Tripathy S."/>
            <person name="van den Berg H."/>
            <person name="Vega-Arreguin J.C."/>
            <person name="Wawra S."/>
            <person name="Young S.K."/>
            <person name="Zeng Q."/>
            <person name="Dieguez-Uribeondo J."/>
            <person name="Russ C."/>
            <person name="Tyler B.M."/>
            <person name="van West P."/>
        </authorList>
    </citation>
    <scope>NUCLEOTIDE SEQUENCE [LARGE SCALE GENOMIC DNA]</scope>
    <source>
        <strain evidence="1 2">CBS 223.65</strain>
    </source>
</reference>
<dbReference type="KEGG" id="spar:SPRG_22387"/>
<dbReference type="RefSeq" id="XP_012212359.1">
    <property type="nucleotide sequence ID" value="XM_012356969.1"/>
</dbReference>
<proteinExistence type="predicted"/>
<dbReference type="AlphaFoldDB" id="A0A067BQG7"/>
<dbReference type="EMBL" id="KK583855">
    <property type="protein sequence ID" value="KDO16932.1"/>
    <property type="molecule type" value="Genomic_DNA"/>
</dbReference>
<dbReference type="OrthoDB" id="10435712at2759"/>
<sequence>MRECALFLLQWYRTSHLYLQPVVYLQILSALCMVGSTKHIIDATHSLYNATLDKVTPVSLWLEHPGCVNHFVFALKVQSQTTVTKCASILALIVEWAKTTQASPRRWTPAAIESVEVALAAWPHVYRISDCLERVYTYLFEIHPTTGRLGQRRSQRKQFIEILGRAYEMRLATKVQTKRFGFAETIQNAVELYHAPLECAIHDYVETALDPAINEFLEPHLSAYVAPIPMRIKRRPWWRR</sequence>
<accession>A0A067BQG7</accession>
<organism evidence="1 2">
    <name type="scientific">Saprolegnia parasitica (strain CBS 223.65)</name>
    <dbReference type="NCBI Taxonomy" id="695850"/>
    <lineage>
        <taxon>Eukaryota</taxon>
        <taxon>Sar</taxon>
        <taxon>Stramenopiles</taxon>
        <taxon>Oomycota</taxon>
        <taxon>Saprolegniomycetes</taxon>
        <taxon>Saprolegniales</taxon>
        <taxon>Saprolegniaceae</taxon>
        <taxon>Saprolegnia</taxon>
    </lineage>
</organism>
<name>A0A067BQG7_SAPPC</name>
<keyword evidence="2" id="KW-1185">Reference proteome</keyword>
<dbReference type="Proteomes" id="UP000030745">
    <property type="component" value="Unassembled WGS sequence"/>
</dbReference>
<evidence type="ECO:0000313" key="1">
    <source>
        <dbReference type="EMBL" id="KDO16932.1"/>
    </source>
</evidence>
<dbReference type="GeneID" id="24142770"/>
<evidence type="ECO:0000313" key="2">
    <source>
        <dbReference type="Proteomes" id="UP000030745"/>
    </source>
</evidence>
<gene>
    <name evidence="1" type="ORF">SPRG_22387</name>
</gene>
<dbReference type="VEuPathDB" id="FungiDB:SPRG_22387"/>
<dbReference type="OMA" id="PHVYRIS"/>
<protein>
    <submittedName>
        <fullName evidence="1">Uncharacterized protein</fullName>
    </submittedName>
</protein>